<evidence type="ECO:0000256" key="8">
    <source>
        <dbReference type="ARBA" id="ARBA00022989"/>
    </source>
</evidence>
<evidence type="ECO:0000259" key="12">
    <source>
        <dbReference type="PROSITE" id="PS52015"/>
    </source>
</evidence>
<dbReference type="InterPro" id="IPR051045">
    <property type="entry name" value="TonB-dependent_transducer"/>
</dbReference>
<keyword evidence="7 10" id="KW-0653">Protein transport</keyword>
<reference evidence="13" key="1">
    <citation type="thesis" date="2020" institute="Technische Universitat Dresden" country="Dresden, Germany">
        <title>The Agarolytic System of Microbulbifer elongatus PORT2, Isolated from Batu Karas, Pangandaran West Java Indonesia.</title>
        <authorList>
            <person name="Anggraeni S.R."/>
        </authorList>
    </citation>
    <scope>NUCLEOTIDE SEQUENCE</scope>
    <source>
        <strain evidence="13">PORT2</strain>
    </source>
</reference>
<evidence type="ECO:0000256" key="11">
    <source>
        <dbReference type="SAM" id="SignalP"/>
    </source>
</evidence>
<dbReference type="PANTHER" id="PTHR33446:SF14">
    <property type="entry name" value="PROTEIN TONB"/>
    <property type="match status" value="1"/>
</dbReference>
<dbReference type="Pfam" id="PF03544">
    <property type="entry name" value="TonB_C"/>
    <property type="match status" value="1"/>
</dbReference>
<organism evidence="13 14">
    <name type="scientific">Microbulbifer elongatus</name>
    <dbReference type="NCBI Taxonomy" id="86173"/>
    <lineage>
        <taxon>Bacteria</taxon>
        <taxon>Pseudomonadati</taxon>
        <taxon>Pseudomonadota</taxon>
        <taxon>Gammaproteobacteria</taxon>
        <taxon>Cellvibrionales</taxon>
        <taxon>Microbulbiferaceae</taxon>
        <taxon>Microbulbifer</taxon>
    </lineage>
</organism>
<evidence type="ECO:0000313" key="14">
    <source>
        <dbReference type="Proteomes" id="UP001205566"/>
    </source>
</evidence>
<sequence length="147" mass="16509">MKTIVAFLILFGVSIQAVSESTYTNAYLPVVRVSPNYPEMARERDIEGFCSVLFTVTKEGNVEDPKILECENQQYFESAVIEAISRFKYVPKKIEGRPVSVEGMIEIFWFSEPKLSKHSHYKNLGIANIVGSCSAAERKCEAHLGNP</sequence>
<comment type="function">
    <text evidence="10">Interacts with outer membrane receptor proteins that carry out high-affinity binding and energy dependent uptake into the periplasmic space of specific substrates. It could act to transduce energy from the cytoplasmic membrane to specific energy-requiring processes in the outer membrane, resulting in the release into the periplasm of ligands bound by these outer membrane proteins.</text>
</comment>
<dbReference type="Proteomes" id="UP001205566">
    <property type="component" value="Unassembled WGS sequence"/>
</dbReference>
<evidence type="ECO:0000256" key="7">
    <source>
        <dbReference type="ARBA" id="ARBA00022927"/>
    </source>
</evidence>
<keyword evidence="3 10" id="KW-0813">Transport</keyword>
<dbReference type="PROSITE" id="PS52015">
    <property type="entry name" value="TONB_CTD"/>
    <property type="match status" value="1"/>
</dbReference>
<comment type="subcellular location">
    <subcellularLocation>
        <location evidence="1 10">Cell inner membrane</location>
        <topology evidence="1 10">Single-pass membrane protein</topology>
        <orientation evidence="1 10">Periplasmic side</orientation>
    </subcellularLocation>
</comment>
<feature type="chain" id="PRO_5046939668" description="Protein TonB" evidence="11">
    <location>
        <begin position="18"/>
        <end position="147"/>
    </location>
</feature>
<keyword evidence="9" id="KW-0472">Membrane</keyword>
<accession>A0ABT1NVC0</accession>
<name>A0ABT1NVC0_9GAMM</name>
<keyword evidence="6" id="KW-0812">Transmembrane</keyword>
<feature type="domain" description="TonB C-terminal" evidence="12">
    <location>
        <begin position="22"/>
        <end position="118"/>
    </location>
</feature>
<evidence type="ECO:0000313" key="13">
    <source>
        <dbReference type="EMBL" id="MCQ3827859.1"/>
    </source>
</evidence>
<gene>
    <name evidence="13" type="ORF">HXX02_00215</name>
</gene>
<feature type="signal peptide" evidence="11">
    <location>
        <begin position="1"/>
        <end position="17"/>
    </location>
</feature>
<dbReference type="PRINTS" id="PR01374">
    <property type="entry name" value="TONBPROTEIN"/>
</dbReference>
<keyword evidence="14" id="KW-1185">Reference proteome</keyword>
<protein>
    <recommendedName>
        <fullName evidence="10">Protein TonB</fullName>
    </recommendedName>
</protein>
<dbReference type="PANTHER" id="PTHR33446">
    <property type="entry name" value="PROTEIN TONB-RELATED"/>
    <property type="match status" value="1"/>
</dbReference>
<evidence type="ECO:0000256" key="10">
    <source>
        <dbReference type="RuleBase" id="RU362123"/>
    </source>
</evidence>
<keyword evidence="8" id="KW-1133">Transmembrane helix</keyword>
<evidence type="ECO:0000256" key="5">
    <source>
        <dbReference type="ARBA" id="ARBA00022519"/>
    </source>
</evidence>
<keyword evidence="10" id="KW-0735">Signal-anchor</keyword>
<dbReference type="Gene3D" id="3.30.1150.10">
    <property type="match status" value="1"/>
</dbReference>
<evidence type="ECO:0000256" key="6">
    <source>
        <dbReference type="ARBA" id="ARBA00022692"/>
    </source>
</evidence>
<dbReference type="RefSeq" id="WP_255872794.1">
    <property type="nucleotide sequence ID" value="NZ_JACASI010000007.1"/>
</dbReference>
<evidence type="ECO:0000256" key="3">
    <source>
        <dbReference type="ARBA" id="ARBA00022448"/>
    </source>
</evidence>
<dbReference type="InterPro" id="IPR037682">
    <property type="entry name" value="TonB_C"/>
</dbReference>
<evidence type="ECO:0000256" key="2">
    <source>
        <dbReference type="ARBA" id="ARBA00006555"/>
    </source>
</evidence>
<keyword evidence="4 10" id="KW-1003">Cell membrane</keyword>
<keyword evidence="5 10" id="KW-0997">Cell inner membrane</keyword>
<evidence type="ECO:0000256" key="4">
    <source>
        <dbReference type="ARBA" id="ARBA00022475"/>
    </source>
</evidence>
<evidence type="ECO:0000256" key="1">
    <source>
        <dbReference type="ARBA" id="ARBA00004383"/>
    </source>
</evidence>
<dbReference type="EMBL" id="JACASI010000007">
    <property type="protein sequence ID" value="MCQ3827859.1"/>
    <property type="molecule type" value="Genomic_DNA"/>
</dbReference>
<comment type="similarity">
    <text evidence="2 10">Belongs to the TonB family.</text>
</comment>
<keyword evidence="11" id="KW-0732">Signal</keyword>
<dbReference type="SUPFAM" id="SSF74653">
    <property type="entry name" value="TolA/TonB C-terminal domain"/>
    <property type="match status" value="1"/>
</dbReference>
<dbReference type="NCBIfam" id="TIGR01352">
    <property type="entry name" value="tonB_Cterm"/>
    <property type="match status" value="1"/>
</dbReference>
<dbReference type="InterPro" id="IPR003538">
    <property type="entry name" value="TonB"/>
</dbReference>
<comment type="caution">
    <text evidence="13">The sequence shown here is derived from an EMBL/GenBank/DDBJ whole genome shotgun (WGS) entry which is preliminary data.</text>
</comment>
<evidence type="ECO:0000256" key="9">
    <source>
        <dbReference type="ARBA" id="ARBA00023136"/>
    </source>
</evidence>
<dbReference type="InterPro" id="IPR006260">
    <property type="entry name" value="TonB/TolA_C"/>
</dbReference>
<proteinExistence type="inferred from homology"/>